<sequence length="265" mass="28841">MERWSGKVAIVTGASSGIGAAVTRTLVERGLKVVGLARRVHRLQELSAELCRGPGKLYPLQCDITNEEDILCAFSWVRSELGGVDVLVNNAGVLNEIQFHDFKTEDWLQMINVNVVGLTLCTREAVSCMKSLGIENGHIIHINSFLGHTMSNLPGFNMYAATKHAVTTLTESLRRELAHLKSGIKVSGETVCVQSISPGMVKTELLSSGDNRTLGPEVYNAVTCLEASDVADAVVYVLDTPPHIQVTRDVAVQDDVQYSEMEFLA</sequence>
<dbReference type="SUPFAM" id="SSF51735">
    <property type="entry name" value="NAD(P)-binding Rossmann-fold domains"/>
    <property type="match status" value="1"/>
</dbReference>
<dbReference type="PANTHER" id="PTHR43115">
    <property type="entry name" value="DEHYDROGENASE/REDUCTASE SDR FAMILY MEMBER 11"/>
    <property type="match status" value="1"/>
</dbReference>
<dbReference type="InterPro" id="IPR036291">
    <property type="entry name" value="NAD(P)-bd_dom_sf"/>
</dbReference>
<evidence type="ECO:0000313" key="5">
    <source>
        <dbReference type="Proteomes" id="UP001148838"/>
    </source>
</evidence>
<dbReference type="PRINTS" id="PR00081">
    <property type="entry name" value="GDHRDH"/>
</dbReference>
<evidence type="ECO:0000256" key="1">
    <source>
        <dbReference type="ARBA" id="ARBA00006484"/>
    </source>
</evidence>
<keyword evidence="2" id="KW-0560">Oxidoreductase</keyword>
<dbReference type="Gene3D" id="3.40.50.720">
    <property type="entry name" value="NAD(P)-binding Rossmann-like Domain"/>
    <property type="match status" value="1"/>
</dbReference>
<evidence type="ECO:0000313" key="4">
    <source>
        <dbReference type="EMBL" id="KAJ4443081.1"/>
    </source>
</evidence>
<name>A0ABQ8T982_PERAM</name>
<organism evidence="4 5">
    <name type="scientific">Periplaneta americana</name>
    <name type="common">American cockroach</name>
    <name type="synonym">Blatta americana</name>
    <dbReference type="NCBI Taxonomy" id="6978"/>
    <lineage>
        <taxon>Eukaryota</taxon>
        <taxon>Metazoa</taxon>
        <taxon>Ecdysozoa</taxon>
        <taxon>Arthropoda</taxon>
        <taxon>Hexapoda</taxon>
        <taxon>Insecta</taxon>
        <taxon>Pterygota</taxon>
        <taxon>Neoptera</taxon>
        <taxon>Polyneoptera</taxon>
        <taxon>Dictyoptera</taxon>
        <taxon>Blattodea</taxon>
        <taxon>Blattoidea</taxon>
        <taxon>Blattidae</taxon>
        <taxon>Blattinae</taxon>
        <taxon>Periplaneta</taxon>
    </lineage>
</organism>
<evidence type="ECO:0000256" key="2">
    <source>
        <dbReference type="ARBA" id="ARBA00023002"/>
    </source>
</evidence>
<dbReference type="PROSITE" id="PS00061">
    <property type="entry name" value="ADH_SHORT"/>
    <property type="match status" value="1"/>
</dbReference>
<keyword evidence="5" id="KW-1185">Reference proteome</keyword>
<proteinExistence type="inferred from homology"/>
<protein>
    <recommendedName>
        <fullName evidence="6">Dehydrogenase/reductase SDR family member 11</fullName>
    </recommendedName>
</protein>
<dbReference type="InterPro" id="IPR002347">
    <property type="entry name" value="SDR_fam"/>
</dbReference>
<dbReference type="InterPro" id="IPR020904">
    <property type="entry name" value="Sc_DH/Rdtase_CS"/>
</dbReference>
<dbReference type="PANTHER" id="PTHR43115:SF4">
    <property type="entry name" value="DEHYDROGENASE_REDUCTASE SDR FAMILY MEMBER 11"/>
    <property type="match status" value="1"/>
</dbReference>
<comment type="caution">
    <text evidence="4">The sequence shown here is derived from an EMBL/GenBank/DDBJ whole genome shotgun (WGS) entry which is preliminary data.</text>
</comment>
<accession>A0ABQ8T982</accession>
<dbReference type="EMBL" id="JAJSOF020000013">
    <property type="protein sequence ID" value="KAJ4443081.1"/>
    <property type="molecule type" value="Genomic_DNA"/>
</dbReference>
<dbReference type="Proteomes" id="UP001148838">
    <property type="component" value="Unassembled WGS sequence"/>
</dbReference>
<dbReference type="Pfam" id="PF00106">
    <property type="entry name" value="adh_short"/>
    <property type="match status" value="1"/>
</dbReference>
<comment type="similarity">
    <text evidence="1 3">Belongs to the short-chain dehydrogenases/reductases (SDR) family.</text>
</comment>
<evidence type="ECO:0008006" key="6">
    <source>
        <dbReference type="Google" id="ProtNLM"/>
    </source>
</evidence>
<evidence type="ECO:0000256" key="3">
    <source>
        <dbReference type="RuleBase" id="RU000363"/>
    </source>
</evidence>
<gene>
    <name evidence="4" type="ORF">ANN_04731</name>
</gene>
<reference evidence="4 5" key="1">
    <citation type="journal article" date="2022" name="Allergy">
        <title>Genome assembly and annotation of Periplaneta americana reveal a comprehensive cockroach allergen profile.</title>
        <authorList>
            <person name="Wang L."/>
            <person name="Xiong Q."/>
            <person name="Saelim N."/>
            <person name="Wang L."/>
            <person name="Nong W."/>
            <person name="Wan A.T."/>
            <person name="Shi M."/>
            <person name="Liu X."/>
            <person name="Cao Q."/>
            <person name="Hui J.H.L."/>
            <person name="Sookrung N."/>
            <person name="Leung T.F."/>
            <person name="Tungtrongchitr A."/>
            <person name="Tsui S.K.W."/>
        </authorList>
    </citation>
    <scope>NUCLEOTIDE SEQUENCE [LARGE SCALE GENOMIC DNA]</scope>
    <source>
        <strain evidence="4">PWHHKU_190912</strain>
    </source>
</reference>
<dbReference type="PRINTS" id="PR00080">
    <property type="entry name" value="SDRFAMILY"/>
</dbReference>